<gene>
    <name evidence="1" type="ORF">H4317_17990</name>
</gene>
<dbReference type="EMBL" id="CP060202">
    <property type="protein sequence ID" value="QNH62010.1"/>
    <property type="molecule type" value="Genomic_DNA"/>
</dbReference>
<keyword evidence="2" id="KW-1185">Reference proteome</keyword>
<proteinExistence type="predicted"/>
<evidence type="ECO:0000313" key="1">
    <source>
        <dbReference type="EMBL" id="QNH62010.1"/>
    </source>
</evidence>
<sequence>MKAIVLFSMITACLASSCKKASVEPDKTQLLVAHGWRTTAHTNTVTQDDVPLVKNSYAQYDACYRDNTMTFQNDNQAMCNTGSMHCIPGEPATFNGHWYLTKDESKLISDSLFPMMGVGYLSTGLEEFELVELTTTALKLKKSRFYYQGTIKVTITDEYTLSAL</sequence>
<dbReference type="PROSITE" id="PS51257">
    <property type="entry name" value="PROKAR_LIPOPROTEIN"/>
    <property type="match status" value="1"/>
</dbReference>
<evidence type="ECO:0000313" key="2">
    <source>
        <dbReference type="Proteomes" id="UP000515489"/>
    </source>
</evidence>
<organism evidence="1 2">
    <name type="scientific">Hymenobacter sediminicola</name>
    <dbReference type="NCBI Taxonomy" id="2761579"/>
    <lineage>
        <taxon>Bacteria</taxon>
        <taxon>Pseudomonadati</taxon>
        <taxon>Bacteroidota</taxon>
        <taxon>Cytophagia</taxon>
        <taxon>Cytophagales</taxon>
        <taxon>Hymenobacteraceae</taxon>
        <taxon>Hymenobacter</taxon>
    </lineage>
</organism>
<dbReference type="AlphaFoldDB" id="A0A7G7W6L7"/>
<dbReference type="KEGG" id="hsk:H4317_17990"/>
<accession>A0A7G7W6L7</accession>
<reference evidence="1 2" key="1">
    <citation type="submission" date="2020-08" db="EMBL/GenBank/DDBJ databases">
        <title>Hymenobacter sp. S2-20-2 genome sequencing.</title>
        <authorList>
            <person name="Jin L."/>
        </authorList>
    </citation>
    <scope>NUCLEOTIDE SEQUENCE [LARGE SCALE GENOMIC DNA]</scope>
    <source>
        <strain evidence="1 2">S2-20-2</strain>
    </source>
</reference>
<dbReference type="RefSeq" id="WP_185887928.1">
    <property type="nucleotide sequence ID" value="NZ_CP060202.1"/>
</dbReference>
<name>A0A7G7W6L7_9BACT</name>
<dbReference type="Proteomes" id="UP000515489">
    <property type="component" value="Chromosome"/>
</dbReference>
<evidence type="ECO:0008006" key="3">
    <source>
        <dbReference type="Google" id="ProtNLM"/>
    </source>
</evidence>
<protein>
    <recommendedName>
        <fullName evidence="3">Lipocalin-like domain-containing protein</fullName>
    </recommendedName>
</protein>